<evidence type="ECO:0000313" key="2">
    <source>
        <dbReference type="EMBL" id="KAJ8025494.1"/>
    </source>
</evidence>
<name>A0A9Q0YN21_HOLLE</name>
<sequence>MVYTAVRRNNALPKLSEPGEFGTPVSVVLSEGKGKMETFWLEGRKDPANHLNSAEDSSYADHSTVNISGPNDANVTQVTEVIAVEEEENLPYVTKLGYGYQVAI</sequence>
<protein>
    <submittedName>
        <fullName evidence="2">Uncharacterized protein</fullName>
    </submittedName>
</protein>
<proteinExistence type="predicted"/>
<gene>
    <name evidence="2" type="ORF">HOLleu_33069</name>
</gene>
<feature type="region of interest" description="Disordered" evidence="1">
    <location>
        <begin position="50"/>
        <end position="72"/>
    </location>
</feature>
<dbReference type="EMBL" id="JAIZAY010000017">
    <property type="protein sequence ID" value="KAJ8025494.1"/>
    <property type="molecule type" value="Genomic_DNA"/>
</dbReference>
<organism evidence="2 3">
    <name type="scientific">Holothuria leucospilota</name>
    <name type="common">Black long sea cucumber</name>
    <name type="synonym">Mertensiothuria leucospilota</name>
    <dbReference type="NCBI Taxonomy" id="206669"/>
    <lineage>
        <taxon>Eukaryota</taxon>
        <taxon>Metazoa</taxon>
        <taxon>Echinodermata</taxon>
        <taxon>Eleutherozoa</taxon>
        <taxon>Echinozoa</taxon>
        <taxon>Holothuroidea</taxon>
        <taxon>Aspidochirotacea</taxon>
        <taxon>Aspidochirotida</taxon>
        <taxon>Holothuriidae</taxon>
        <taxon>Holothuria</taxon>
    </lineage>
</organism>
<evidence type="ECO:0000256" key="1">
    <source>
        <dbReference type="SAM" id="MobiDB-lite"/>
    </source>
</evidence>
<accession>A0A9Q0YN21</accession>
<comment type="caution">
    <text evidence="2">The sequence shown here is derived from an EMBL/GenBank/DDBJ whole genome shotgun (WGS) entry which is preliminary data.</text>
</comment>
<keyword evidence="3" id="KW-1185">Reference proteome</keyword>
<evidence type="ECO:0000313" key="3">
    <source>
        <dbReference type="Proteomes" id="UP001152320"/>
    </source>
</evidence>
<reference evidence="2" key="1">
    <citation type="submission" date="2021-10" db="EMBL/GenBank/DDBJ databases">
        <title>Tropical sea cucumber genome reveals ecological adaptation and Cuvierian tubules defense mechanism.</title>
        <authorList>
            <person name="Chen T."/>
        </authorList>
    </citation>
    <scope>NUCLEOTIDE SEQUENCE</scope>
    <source>
        <strain evidence="2">Nanhai2018</strain>
        <tissue evidence="2">Muscle</tissue>
    </source>
</reference>
<dbReference type="AlphaFoldDB" id="A0A9Q0YN21"/>
<dbReference type="Proteomes" id="UP001152320">
    <property type="component" value="Chromosome 17"/>
</dbReference>